<feature type="repeat" description="WD" evidence="3">
    <location>
        <begin position="929"/>
        <end position="970"/>
    </location>
</feature>
<gene>
    <name evidence="5" type="ORF">DFJ43DRAFT_817381</name>
</gene>
<dbReference type="PANTHER" id="PTHR19879:SF9">
    <property type="entry name" value="TRANSCRIPTION INITIATION FACTOR TFIID SUBUNIT 5"/>
    <property type="match status" value="1"/>
</dbReference>
<feature type="repeat" description="WD" evidence="3">
    <location>
        <begin position="843"/>
        <end position="884"/>
    </location>
</feature>
<feature type="repeat" description="WD" evidence="3">
    <location>
        <begin position="757"/>
        <end position="798"/>
    </location>
</feature>
<evidence type="ECO:0000256" key="1">
    <source>
        <dbReference type="ARBA" id="ARBA00022574"/>
    </source>
</evidence>
<organism evidence="5 6">
    <name type="scientific">Lentinula guzmanii</name>
    <dbReference type="NCBI Taxonomy" id="2804957"/>
    <lineage>
        <taxon>Eukaryota</taxon>
        <taxon>Fungi</taxon>
        <taxon>Dikarya</taxon>
        <taxon>Basidiomycota</taxon>
        <taxon>Agaricomycotina</taxon>
        <taxon>Agaricomycetes</taxon>
        <taxon>Agaricomycetidae</taxon>
        <taxon>Agaricales</taxon>
        <taxon>Marasmiineae</taxon>
        <taxon>Omphalotaceae</taxon>
        <taxon>Lentinula</taxon>
    </lineage>
</organism>
<dbReference type="Pfam" id="PF00400">
    <property type="entry name" value="WD40"/>
    <property type="match status" value="15"/>
</dbReference>
<dbReference type="EMBL" id="JANVFO010000008">
    <property type="protein sequence ID" value="KAJ3735609.1"/>
    <property type="molecule type" value="Genomic_DNA"/>
</dbReference>
<feature type="repeat" description="WD" evidence="3">
    <location>
        <begin position="1144"/>
        <end position="1185"/>
    </location>
</feature>
<feature type="domain" description="NACHT" evidence="4">
    <location>
        <begin position="76"/>
        <end position="225"/>
    </location>
</feature>
<dbReference type="SMART" id="SM00320">
    <property type="entry name" value="WD40"/>
    <property type="match status" value="15"/>
</dbReference>
<keyword evidence="6" id="KW-1185">Reference proteome</keyword>
<dbReference type="PROSITE" id="PS50082">
    <property type="entry name" value="WD_REPEATS_2"/>
    <property type="match status" value="15"/>
</dbReference>
<feature type="repeat" description="WD" evidence="3">
    <location>
        <begin position="1101"/>
        <end position="1142"/>
    </location>
</feature>
<dbReference type="InterPro" id="IPR001680">
    <property type="entry name" value="WD40_rpt"/>
</dbReference>
<dbReference type="CDD" id="cd00200">
    <property type="entry name" value="WD40"/>
    <property type="match status" value="2"/>
</dbReference>
<dbReference type="InterPro" id="IPR036322">
    <property type="entry name" value="WD40_repeat_dom_sf"/>
</dbReference>
<evidence type="ECO:0000313" key="5">
    <source>
        <dbReference type="EMBL" id="KAJ3735609.1"/>
    </source>
</evidence>
<dbReference type="Pfam" id="PF24883">
    <property type="entry name" value="NPHP3_N"/>
    <property type="match status" value="1"/>
</dbReference>
<dbReference type="PRINTS" id="PR00320">
    <property type="entry name" value="GPROTEINBRPT"/>
</dbReference>
<feature type="repeat" description="WD" evidence="3">
    <location>
        <begin position="671"/>
        <end position="712"/>
    </location>
</feature>
<feature type="repeat" description="WD" evidence="3">
    <location>
        <begin position="628"/>
        <end position="669"/>
    </location>
</feature>
<keyword evidence="2" id="KW-0677">Repeat</keyword>
<dbReference type="InterPro" id="IPR027417">
    <property type="entry name" value="P-loop_NTPase"/>
</dbReference>
<dbReference type="Proteomes" id="UP001176059">
    <property type="component" value="Unassembled WGS sequence"/>
</dbReference>
<feature type="repeat" description="WD" evidence="3">
    <location>
        <begin position="1058"/>
        <end position="1099"/>
    </location>
</feature>
<dbReference type="PROSITE" id="PS00678">
    <property type="entry name" value="WD_REPEATS_1"/>
    <property type="match status" value="15"/>
</dbReference>
<dbReference type="SUPFAM" id="SSF50978">
    <property type="entry name" value="WD40 repeat-like"/>
    <property type="match status" value="3"/>
</dbReference>
<feature type="repeat" description="WD" evidence="3">
    <location>
        <begin position="800"/>
        <end position="841"/>
    </location>
</feature>
<comment type="caution">
    <text evidence="5">The sequence shown here is derived from an EMBL/GenBank/DDBJ whole genome shotgun (WGS) entry which is preliminary data.</text>
</comment>
<dbReference type="InterPro" id="IPR007111">
    <property type="entry name" value="NACHT_NTPase"/>
</dbReference>
<dbReference type="InterPro" id="IPR019775">
    <property type="entry name" value="WD40_repeat_CS"/>
</dbReference>
<feature type="repeat" description="WD" evidence="3">
    <location>
        <begin position="972"/>
        <end position="1013"/>
    </location>
</feature>
<dbReference type="InterPro" id="IPR015943">
    <property type="entry name" value="WD40/YVTN_repeat-like_dom_sf"/>
</dbReference>
<sequence length="1402" mass="154731">MATEYFREAHDFTVNNPTLISYSGPPPVEDIQQKLEQKLKPVADTWLDKNKVCLEGTREDIIERISQWINSPNGSQTLLLCGEAGTGKSTISHTIGSKFERELGAFFGFNRTLAAGTPSNALRTIAYRLGIKFSEIGTKLLAKIEDNPNLLESNSIVELWETLIVGPAQVMANSAQQVLIIIDALDESGKREEDGPRDKLLSLLFNGEHKLPQNFHVFITSRPESDVIEYKDLNPPAIQVQHMRDIKGTHADIYQYICSRMMMKNRVSGKLNEHQCEKLAERAGEFFQWAYIVCSSLSGQGKGGMTVKQRYECFINLNKPRSDDLRALDEIYEFIFKDAMAVDNEDAMKGYRSIMSQVLAAFEPLSQATLQKLQTGDDVDTVSSVLSFLGSLFTGISQEDIEVRPVHTSVLNFLLDKERSKKFWVDLQQGHELLAKGSLHVMFRDLHFNMGQLESSYVMNSEIKDLETKLSKSLTPEIKYACRWWDLHFQNMWQSDSWVKNMKAIGSWVKNLENFFFHYSLYWMEVLGLMKEIHIASRTAEHTITFLDNLKDNMEYPELKKCMTDILQFIRIFGKVITTSTPHLYLSGMPFVPENSQLHKVFENCCNKQQKAVFSRQINNWPDDQVILMGHTGRITAVAFSPDGKNIVSGSSDDSIRIWNADTGEAIGDPLEGNLDEVSSVAFSPDGKRIVSGSEDKSIRIWNADTGEAIGDPLKGHSSRVTSVAFSPDGKRIVSGSWDDSIRIWNADTGEAIGDPLQGHSHIVNSVAFSPDGKRIVSGSWDKSIRIWNADTGEAIGDPLKGHSSWVTSVAFSPDGKRIVSGSEDKSIRIWNADTGEAIGDPLQGHSNWVSSVAFSPDGKRIVSGSDDKSIRIWNADTGEAIGDPLQGHSHIVNSVAFSPDGKRIVSGSWDKSIRIWNADTGEAIGDPLKGHSSWVTSVAFSPDGKRIVSGSEDKSIRIWNADTGEAIGDPLQGHSSRVISVAFSPDGKRIVSGSDDKSIRIWNADTGEAIGDPLKGHSSRVTSVAFSPDGKRIVSGSWDDSIRIWNADTGEAIGDPLQGHSDWVTSVAFSPDGKRIVSGSDDKSIRIWNADTGEAIGNPLKGHLSRVTSVAFSPDGKRIVSGSWDDSIRIWNADTGEAIGDPLKGHSNRVTSVAFSPDGKRIVSGSEDKSIRIWNADTGEAIGDPLQGHSDWVTSVAFSPDGNRIVSGSLDKSIRIWNADTGEAIGDPLKGHSSRVTSVAFSPDGKRIVSGSWDDSIRIWNADTGEAIGDPLQGRSSRVTSVAFSPDDRRVVSILQGSNTTSGNYQSIKHSQNPHPYLINQYFSFYSCHLDDEGWLHGWHSDLGFSVIIIWIPLKFCPTLVFPPTHAIISQNSSCTLDLHNFAHGKDWIQCSRSNVAPVFR</sequence>
<evidence type="ECO:0000313" key="6">
    <source>
        <dbReference type="Proteomes" id="UP001176059"/>
    </source>
</evidence>
<protein>
    <submittedName>
        <fullName evidence="5">WD40-repeat-containing domain protein</fullName>
    </submittedName>
</protein>
<accession>A0AA38JI77</accession>
<dbReference type="PROSITE" id="PS50294">
    <property type="entry name" value="WD_REPEATS_REGION"/>
    <property type="match status" value="15"/>
</dbReference>
<feature type="repeat" description="WD" evidence="3">
    <location>
        <begin position="886"/>
        <end position="927"/>
    </location>
</feature>
<dbReference type="InterPro" id="IPR056884">
    <property type="entry name" value="NPHP3-like_N"/>
</dbReference>
<dbReference type="SUPFAM" id="SSF52540">
    <property type="entry name" value="P-loop containing nucleoside triphosphate hydrolases"/>
    <property type="match status" value="1"/>
</dbReference>
<feature type="repeat" description="WD" evidence="3">
    <location>
        <begin position="1230"/>
        <end position="1271"/>
    </location>
</feature>
<evidence type="ECO:0000256" key="2">
    <source>
        <dbReference type="ARBA" id="ARBA00022737"/>
    </source>
</evidence>
<reference evidence="5" key="2">
    <citation type="journal article" date="2023" name="Proc. Natl. Acad. Sci. U.S.A.">
        <title>A global phylogenomic analysis of the shiitake genus Lentinula.</title>
        <authorList>
            <person name="Sierra-Patev S."/>
            <person name="Min B."/>
            <person name="Naranjo-Ortiz M."/>
            <person name="Looney B."/>
            <person name="Konkel Z."/>
            <person name="Slot J.C."/>
            <person name="Sakamoto Y."/>
            <person name="Steenwyk J.L."/>
            <person name="Rokas A."/>
            <person name="Carro J."/>
            <person name="Camarero S."/>
            <person name="Ferreira P."/>
            <person name="Molpeceres G."/>
            <person name="Ruiz-Duenas F.J."/>
            <person name="Serrano A."/>
            <person name="Henrissat B."/>
            <person name="Drula E."/>
            <person name="Hughes K.W."/>
            <person name="Mata J.L."/>
            <person name="Ishikawa N.K."/>
            <person name="Vargas-Isla R."/>
            <person name="Ushijima S."/>
            <person name="Smith C.A."/>
            <person name="Donoghue J."/>
            <person name="Ahrendt S."/>
            <person name="Andreopoulos W."/>
            <person name="He G."/>
            <person name="LaButti K."/>
            <person name="Lipzen A."/>
            <person name="Ng V."/>
            <person name="Riley R."/>
            <person name="Sandor L."/>
            <person name="Barry K."/>
            <person name="Martinez A.T."/>
            <person name="Xiao Y."/>
            <person name="Gibbons J.G."/>
            <person name="Terashima K."/>
            <person name="Grigoriev I.V."/>
            <person name="Hibbett D."/>
        </authorList>
    </citation>
    <scope>NUCLEOTIDE SEQUENCE</scope>
    <source>
        <strain evidence="5">ET3784</strain>
    </source>
</reference>
<feature type="repeat" description="WD" evidence="3">
    <location>
        <begin position="1015"/>
        <end position="1056"/>
    </location>
</feature>
<name>A0AA38JI77_9AGAR</name>
<evidence type="ECO:0000256" key="3">
    <source>
        <dbReference type="PROSITE-ProRule" id="PRU00221"/>
    </source>
</evidence>
<dbReference type="PROSITE" id="PS50837">
    <property type="entry name" value="NACHT"/>
    <property type="match status" value="1"/>
</dbReference>
<reference evidence="5" key="1">
    <citation type="submission" date="2022-08" db="EMBL/GenBank/DDBJ databases">
        <authorList>
            <consortium name="DOE Joint Genome Institute"/>
            <person name="Min B."/>
            <person name="Sierra-Patev S."/>
            <person name="Naranjo-Ortiz M."/>
            <person name="Looney B."/>
            <person name="Konkel Z."/>
            <person name="Slot J.C."/>
            <person name="Sakamoto Y."/>
            <person name="Steenwyk J.L."/>
            <person name="Rokas A."/>
            <person name="Carro J."/>
            <person name="Camarero S."/>
            <person name="Ferreira P."/>
            <person name="Molpeceres G."/>
            <person name="Ruiz-duenas F.J."/>
            <person name="Serrano A."/>
            <person name="Henrissat B."/>
            <person name="Drula E."/>
            <person name="Hughes K.W."/>
            <person name="Mata J.L."/>
            <person name="Ishikawa N.K."/>
            <person name="Vargas-Isla R."/>
            <person name="Ushijima S."/>
            <person name="Smith C.A."/>
            <person name="Ahrendt S."/>
            <person name="Andreopoulos W."/>
            <person name="He G."/>
            <person name="LaButti K."/>
            <person name="Lipzen A."/>
            <person name="Ng V."/>
            <person name="Riley R."/>
            <person name="Sandor L."/>
            <person name="Barry K."/>
            <person name="Martinez A.T."/>
            <person name="Xiao Y."/>
            <person name="Gibbons J.G."/>
            <person name="Terashima K."/>
            <person name="Hibbett D.S."/>
            <person name="Grigoriev I.V."/>
        </authorList>
    </citation>
    <scope>NUCLEOTIDE SEQUENCE</scope>
    <source>
        <strain evidence="5">ET3784</strain>
    </source>
</reference>
<feature type="repeat" description="WD" evidence="3">
    <location>
        <begin position="1187"/>
        <end position="1228"/>
    </location>
</feature>
<proteinExistence type="predicted"/>
<dbReference type="PANTHER" id="PTHR19879">
    <property type="entry name" value="TRANSCRIPTION INITIATION FACTOR TFIID"/>
    <property type="match status" value="1"/>
</dbReference>
<dbReference type="Gene3D" id="3.40.50.300">
    <property type="entry name" value="P-loop containing nucleotide triphosphate hydrolases"/>
    <property type="match status" value="1"/>
</dbReference>
<dbReference type="Gene3D" id="2.130.10.10">
    <property type="entry name" value="YVTN repeat-like/Quinoprotein amine dehydrogenase"/>
    <property type="match status" value="8"/>
</dbReference>
<dbReference type="InterPro" id="IPR020472">
    <property type="entry name" value="WD40_PAC1"/>
</dbReference>
<evidence type="ECO:0000259" key="4">
    <source>
        <dbReference type="PROSITE" id="PS50837"/>
    </source>
</evidence>
<keyword evidence="1 3" id="KW-0853">WD repeat</keyword>
<feature type="repeat" description="WD" evidence="3">
    <location>
        <begin position="714"/>
        <end position="755"/>
    </location>
</feature>